<comment type="caution">
    <text evidence="2">The sequence shown here is derived from an EMBL/GenBank/DDBJ whole genome shotgun (WGS) entry which is preliminary data.</text>
</comment>
<keyword evidence="3" id="KW-1185">Reference proteome</keyword>
<feature type="compositionally biased region" description="Basic and acidic residues" evidence="1">
    <location>
        <begin position="64"/>
        <end position="74"/>
    </location>
</feature>
<reference evidence="2" key="1">
    <citation type="submission" date="2023-10" db="EMBL/GenBank/DDBJ databases">
        <title>Genome assemblies of two species of porcelain crab, Petrolisthes cinctipes and Petrolisthes manimaculis (Anomura: Porcellanidae).</title>
        <authorList>
            <person name="Angst P."/>
        </authorList>
    </citation>
    <scope>NUCLEOTIDE SEQUENCE</scope>
    <source>
        <strain evidence="2">PB745_01</strain>
        <tissue evidence="2">Gill</tissue>
    </source>
</reference>
<evidence type="ECO:0000313" key="3">
    <source>
        <dbReference type="Proteomes" id="UP001286313"/>
    </source>
</evidence>
<name>A0AAE1FKK0_PETCI</name>
<feature type="compositionally biased region" description="Pro residues" evidence="1">
    <location>
        <begin position="111"/>
        <end position="125"/>
    </location>
</feature>
<dbReference type="Proteomes" id="UP001286313">
    <property type="component" value="Unassembled WGS sequence"/>
</dbReference>
<sequence>MFCAGLSRAGKKGRDLVTGGLMSIEVGGASADTADHFSLPRVLRSVKNGTPIFGHVNLEGQSEGECRSDGRDGRTLSNPLLAPSHLPPQPPLPKPPFSTCTPHRSPHSVCTPPPHSEPLTPSVPPPTLNPSLRLYPPTLNPSLRLYPHHSDPLTPSVPLSCPLTSPLHLQEFLINSSLHPRLIISPYIIISFLLP</sequence>
<protein>
    <submittedName>
        <fullName evidence="2">Uncharacterized protein</fullName>
    </submittedName>
</protein>
<accession>A0AAE1FKK0</accession>
<feature type="region of interest" description="Disordered" evidence="1">
    <location>
        <begin position="55"/>
        <end position="125"/>
    </location>
</feature>
<dbReference type="EMBL" id="JAWQEG010002045">
    <property type="protein sequence ID" value="KAK3874847.1"/>
    <property type="molecule type" value="Genomic_DNA"/>
</dbReference>
<proteinExistence type="predicted"/>
<evidence type="ECO:0000256" key="1">
    <source>
        <dbReference type="SAM" id="MobiDB-lite"/>
    </source>
</evidence>
<evidence type="ECO:0000313" key="2">
    <source>
        <dbReference type="EMBL" id="KAK3874847.1"/>
    </source>
</evidence>
<organism evidence="2 3">
    <name type="scientific">Petrolisthes cinctipes</name>
    <name type="common">Flat porcelain crab</name>
    <dbReference type="NCBI Taxonomy" id="88211"/>
    <lineage>
        <taxon>Eukaryota</taxon>
        <taxon>Metazoa</taxon>
        <taxon>Ecdysozoa</taxon>
        <taxon>Arthropoda</taxon>
        <taxon>Crustacea</taxon>
        <taxon>Multicrustacea</taxon>
        <taxon>Malacostraca</taxon>
        <taxon>Eumalacostraca</taxon>
        <taxon>Eucarida</taxon>
        <taxon>Decapoda</taxon>
        <taxon>Pleocyemata</taxon>
        <taxon>Anomura</taxon>
        <taxon>Galatheoidea</taxon>
        <taxon>Porcellanidae</taxon>
        <taxon>Petrolisthes</taxon>
    </lineage>
</organism>
<feature type="compositionally biased region" description="Pro residues" evidence="1">
    <location>
        <begin position="85"/>
        <end position="96"/>
    </location>
</feature>
<gene>
    <name evidence="2" type="ORF">Pcinc_020252</name>
</gene>
<dbReference type="AlphaFoldDB" id="A0AAE1FKK0"/>